<evidence type="ECO:0000313" key="2">
    <source>
        <dbReference type="EMBL" id="MFD1343712.1"/>
    </source>
</evidence>
<protein>
    <submittedName>
        <fullName evidence="2">DUF4150 domain-containing protein</fullName>
    </submittedName>
</protein>
<gene>
    <name evidence="2" type="ORF">ACFQ4E_14895</name>
</gene>
<dbReference type="CDD" id="cd14740">
    <property type="entry name" value="PAAR_4"/>
    <property type="match status" value="1"/>
</dbReference>
<accession>A0ABW3ZLR2</accession>
<dbReference type="Proteomes" id="UP001597135">
    <property type="component" value="Unassembled WGS sequence"/>
</dbReference>
<feature type="region of interest" description="Disordered" evidence="1">
    <location>
        <begin position="71"/>
        <end position="91"/>
    </location>
</feature>
<feature type="compositionally biased region" description="Polar residues" evidence="1">
    <location>
        <begin position="348"/>
        <end position="358"/>
    </location>
</feature>
<dbReference type="RefSeq" id="WP_386804893.1">
    <property type="nucleotide sequence ID" value="NZ_JBHTMU010000029.1"/>
</dbReference>
<reference evidence="3" key="1">
    <citation type="journal article" date="2019" name="Int. J. Syst. Evol. Microbiol.">
        <title>The Global Catalogue of Microorganisms (GCM) 10K type strain sequencing project: providing services to taxonomists for standard genome sequencing and annotation.</title>
        <authorList>
            <consortium name="The Broad Institute Genomics Platform"/>
            <consortium name="The Broad Institute Genome Sequencing Center for Infectious Disease"/>
            <person name="Wu L."/>
            <person name="Ma J."/>
        </authorList>
    </citation>
    <scope>NUCLEOTIDE SEQUENCE [LARGE SCALE GENOMIC DNA]</scope>
    <source>
        <strain evidence="3">CCUG 62953</strain>
    </source>
</reference>
<dbReference type="Pfam" id="PF13665">
    <property type="entry name" value="Tox-PAAR-like"/>
    <property type="match status" value="1"/>
</dbReference>
<organism evidence="2 3">
    <name type="scientific">Litorisediminicola beolgyonensis</name>
    <dbReference type="NCBI Taxonomy" id="1173614"/>
    <lineage>
        <taxon>Bacteria</taxon>
        <taxon>Pseudomonadati</taxon>
        <taxon>Pseudomonadota</taxon>
        <taxon>Alphaproteobacteria</taxon>
        <taxon>Rhodobacterales</taxon>
        <taxon>Paracoccaceae</taxon>
        <taxon>Litorisediminicola</taxon>
    </lineage>
</organism>
<comment type="caution">
    <text evidence="2">The sequence shown here is derived from an EMBL/GenBank/DDBJ whole genome shotgun (WGS) entry which is preliminary data.</text>
</comment>
<feature type="region of interest" description="Disordered" evidence="1">
    <location>
        <begin position="313"/>
        <end position="371"/>
    </location>
</feature>
<sequence length="371" mass="40351">MGDVFANGLEVSGKAVGAKTIAEFPDVCMTPPENPATPPGVPVPYPNFAMAGDTEKGTGKVLVKGKEANLKNKSDMSKTSGDEAGAAAKKGVVTSKNTGKSFFKSWSPNVKFETEPVVRMTDLTTNNHASDPGNAPPFPHIAKLNMSMADCEALLLKYEMLPQDYDKLKCDEGYWKEHTVENQFFACRGMRHLTKGGSTCKKWKSYADENGKCICMHTIYPNGKKSQADSPKRTWMRGDQVRSRKGSDHKIKSAMCADSLYHTPCQSLDQFMDTCVDATLTCHEKTQHLAEGDPEREKVGACLKNANKEAIKEQLDDENKEDFEKKSQGRAQCHDAGGGCDVRAANGKSPSDAMSSAESGRMSDARAAGRC</sequence>
<proteinExistence type="predicted"/>
<name>A0ABW3ZLR2_9RHOB</name>
<dbReference type="EMBL" id="JBHTMU010000029">
    <property type="protein sequence ID" value="MFD1343712.1"/>
    <property type="molecule type" value="Genomic_DNA"/>
</dbReference>
<feature type="region of interest" description="Disordered" evidence="1">
    <location>
        <begin position="225"/>
        <end position="244"/>
    </location>
</feature>
<evidence type="ECO:0000313" key="3">
    <source>
        <dbReference type="Proteomes" id="UP001597135"/>
    </source>
</evidence>
<keyword evidence="3" id="KW-1185">Reference proteome</keyword>
<evidence type="ECO:0000256" key="1">
    <source>
        <dbReference type="SAM" id="MobiDB-lite"/>
    </source>
</evidence>